<dbReference type="CDD" id="cd00840">
    <property type="entry name" value="MPP_Mre11_N"/>
    <property type="match status" value="1"/>
</dbReference>
<dbReference type="PANTHER" id="PTHR30337">
    <property type="entry name" value="COMPONENT OF ATP-DEPENDENT DSDNA EXONUCLEASE"/>
    <property type="match status" value="1"/>
</dbReference>
<reference evidence="3 4" key="1">
    <citation type="submission" date="2019-11" db="EMBL/GenBank/DDBJ databases">
        <title>Genome sequences of 17 halophilic strains isolated from different environments.</title>
        <authorList>
            <person name="Furrow R.E."/>
        </authorList>
    </citation>
    <scope>NUCLEOTIDE SEQUENCE [LARGE SCALE GENOMIC DNA]</scope>
    <source>
        <strain evidence="3 4">22506_14_FS</strain>
    </source>
</reference>
<evidence type="ECO:0000256" key="1">
    <source>
        <dbReference type="ARBA" id="ARBA00022801"/>
    </source>
</evidence>
<dbReference type="Pfam" id="PF00149">
    <property type="entry name" value="Metallophos"/>
    <property type="match status" value="1"/>
</dbReference>
<evidence type="ECO:0000313" key="3">
    <source>
        <dbReference type="EMBL" id="MYL65794.1"/>
    </source>
</evidence>
<name>A0A845F500_9BACL</name>
<proteinExistence type="predicted"/>
<dbReference type="InterPro" id="IPR014576">
    <property type="entry name" value="Pesterase_YhaO"/>
</dbReference>
<dbReference type="GO" id="GO:0004527">
    <property type="term" value="F:exonuclease activity"/>
    <property type="evidence" value="ECO:0007669"/>
    <property type="project" value="UniProtKB-KW"/>
</dbReference>
<dbReference type="InterPro" id="IPR041796">
    <property type="entry name" value="Mre11_N"/>
</dbReference>
<dbReference type="InterPro" id="IPR004843">
    <property type="entry name" value="Calcineurin-like_PHP"/>
</dbReference>
<protein>
    <submittedName>
        <fullName evidence="3">DNA repair exonuclease</fullName>
    </submittedName>
</protein>
<feature type="domain" description="Calcineurin-like phosphoesterase" evidence="2">
    <location>
        <begin position="5"/>
        <end position="201"/>
    </location>
</feature>
<dbReference type="EMBL" id="WMEY01000010">
    <property type="protein sequence ID" value="MYL65794.1"/>
    <property type="molecule type" value="Genomic_DNA"/>
</dbReference>
<dbReference type="RefSeq" id="WP_160921437.1">
    <property type="nucleotide sequence ID" value="NZ_WMEY01000010.1"/>
</dbReference>
<keyword evidence="3" id="KW-0540">Nuclease</keyword>
<keyword evidence="1" id="KW-0378">Hydrolase</keyword>
<dbReference type="InterPro" id="IPR050535">
    <property type="entry name" value="DNA_Repair-Maintenance_Comp"/>
</dbReference>
<dbReference type="PANTHER" id="PTHR30337:SF7">
    <property type="entry name" value="PHOSPHOESTERASE"/>
    <property type="match status" value="1"/>
</dbReference>
<accession>A0A845F500</accession>
<comment type="caution">
    <text evidence="3">The sequence shown here is derived from an EMBL/GenBank/DDBJ whole genome shotgun (WGS) entry which is preliminary data.</text>
</comment>
<evidence type="ECO:0000313" key="4">
    <source>
        <dbReference type="Proteomes" id="UP000447833"/>
    </source>
</evidence>
<dbReference type="InterPro" id="IPR029052">
    <property type="entry name" value="Metallo-depent_PP-like"/>
</dbReference>
<dbReference type="PIRSF" id="PIRSF033091">
    <property type="entry name" value="Pesterase_YhaO"/>
    <property type="match status" value="1"/>
</dbReference>
<keyword evidence="3" id="KW-0269">Exonuclease</keyword>
<organism evidence="3 4">
    <name type="scientific">Guptibacillus hwajinpoensis</name>
    <dbReference type="NCBI Taxonomy" id="208199"/>
    <lineage>
        <taxon>Bacteria</taxon>
        <taxon>Bacillati</taxon>
        <taxon>Bacillota</taxon>
        <taxon>Bacilli</taxon>
        <taxon>Bacillales</taxon>
        <taxon>Guptibacillaceae</taxon>
        <taxon>Guptibacillus</taxon>
    </lineage>
</organism>
<sequence>MKEVSFLHCADLHLDRPFTGANQLPTSIHEFVRESAYRSLRAIVDLAIQQRVDFVLFVGDLFDSSYRSIKTQMVLLQELKRLDEAGIYSYLSHGNHDALDGEWAALTWPESCYFFSEEVEAVPFKQEEKTVAWIHGFSYPTRHVNERMVSAYQRTDEESFQIGMLHGNLEGQTEHSAYAPFTLSELIEKNFDYWALGHIHQRTELLENPPIVYPGNIQGAHSKERGKKGCYFVKLSDADPFTVFHQTSDVTWHRPVVDIGKCNSMEQLLNVCEEILNQENFSTGGHLINFEFIGISSLHTDLLYANQLDDLLQTLQLNRDMEDNGFVWPYKLSLHSMPSWDRDSLKEQSGFLQDILFISDHYEQNDLKEAISPLYSHRRARKALHPLEDESQLIKEAEELLLTYLIDSKGDGE</sequence>
<evidence type="ECO:0000259" key="2">
    <source>
        <dbReference type="Pfam" id="PF00149"/>
    </source>
</evidence>
<dbReference type="Gene3D" id="3.60.21.10">
    <property type="match status" value="1"/>
</dbReference>
<gene>
    <name evidence="3" type="ORF">GLW07_20740</name>
</gene>
<dbReference type="AlphaFoldDB" id="A0A845F500"/>
<dbReference type="Proteomes" id="UP000447833">
    <property type="component" value="Unassembled WGS sequence"/>
</dbReference>
<dbReference type="SUPFAM" id="SSF56300">
    <property type="entry name" value="Metallo-dependent phosphatases"/>
    <property type="match status" value="1"/>
</dbReference>